<evidence type="ECO:0000313" key="1">
    <source>
        <dbReference type="EMBL" id="WIV52966.1"/>
    </source>
</evidence>
<proteinExistence type="predicted"/>
<dbReference type="RefSeq" id="WP_285449364.1">
    <property type="nucleotide sequence ID" value="NZ_CP127173.1"/>
</dbReference>
<protein>
    <submittedName>
        <fullName evidence="1">Uncharacterized protein</fullName>
    </submittedName>
</protein>
<name>A0ABY8XCW8_9PSEU</name>
<organism evidence="1 2">
    <name type="scientific">Amycolatopsis nalaikhensis</name>
    <dbReference type="NCBI Taxonomy" id="715472"/>
    <lineage>
        <taxon>Bacteria</taxon>
        <taxon>Bacillati</taxon>
        <taxon>Actinomycetota</taxon>
        <taxon>Actinomycetes</taxon>
        <taxon>Pseudonocardiales</taxon>
        <taxon>Pseudonocardiaceae</taxon>
        <taxon>Amycolatopsis</taxon>
    </lineage>
</organism>
<accession>A0ABY8XCW8</accession>
<gene>
    <name evidence="1" type="ORF">QP939_28965</name>
</gene>
<reference evidence="1 2" key="1">
    <citation type="submission" date="2023-06" db="EMBL/GenBank/DDBJ databases">
        <authorList>
            <person name="Oyuntsetseg B."/>
            <person name="Kim S.B."/>
        </authorList>
    </citation>
    <scope>NUCLEOTIDE SEQUENCE [LARGE SCALE GENOMIC DNA]</scope>
    <source>
        <strain evidence="1 2">2-2</strain>
    </source>
</reference>
<keyword evidence="2" id="KW-1185">Reference proteome</keyword>
<dbReference type="Proteomes" id="UP001227101">
    <property type="component" value="Chromosome"/>
</dbReference>
<sequence>MTDHLATWDFAAGLAGAADAIMSARLRARDPAGWRKPDRT</sequence>
<dbReference type="EMBL" id="CP127173">
    <property type="protein sequence ID" value="WIV52966.1"/>
    <property type="molecule type" value="Genomic_DNA"/>
</dbReference>
<evidence type="ECO:0000313" key="2">
    <source>
        <dbReference type="Proteomes" id="UP001227101"/>
    </source>
</evidence>